<gene>
    <name evidence="9" type="ORF">CEPIT_LOCUS5285</name>
</gene>
<evidence type="ECO:0000256" key="2">
    <source>
        <dbReference type="ARBA" id="ARBA00022741"/>
    </source>
</evidence>
<dbReference type="InterPro" id="IPR008271">
    <property type="entry name" value="Ser/Thr_kinase_AS"/>
</dbReference>
<keyword evidence="1" id="KW-0808">Transferase</keyword>
<evidence type="ECO:0000256" key="3">
    <source>
        <dbReference type="ARBA" id="ARBA00022777"/>
    </source>
</evidence>
<feature type="binding site" evidence="5">
    <location>
        <position position="38"/>
    </location>
    <ligand>
        <name>ATP</name>
        <dbReference type="ChEBI" id="CHEBI:30616"/>
    </ligand>
</feature>
<evidence type="ECO:0000256" key="1">
    <source>
        <dbReference type="ARBA" id="ARBA00022679"/>
    </source>
</evidence>
<dbReference type="Pfam" id="PF00069">
    <property type="entry name" value="Pkinase"/>
    <property type="match status" value="1"/>
</dbReference>
<sequence length="452" mass="49257">MAKSVERSWVRERCIGKGSFAAVNLAFAKKGGGVFAVKSVDAASSSPSRIESLENEIRILRSLSSPYVVKYLGDDVTATYRNLHVEYMPGGTAADLANRGEEIVRSYARCVVEALMYIHSKGIVHCDVKGQNVLVGPAPGYAKLADFGSAVEIGDGQSDRILPRGSPLWMAPEVIRGEYQGPESDVWSLGCTVIEMLTGKWPWEDRGAADTLLRIGNSDELPQFPAQLSESGCDFLEKCLQRDLKKRWSCDQLLQHPFLSVLPPQDSCTAYSSPRCVLNWFSSDNDSDTDSVSGTVNFSAKERIGKLASGTGANWESDGWVVVRERGVEEGGAISGYESLIRTEGQISSEYSDSAGIETSTSASEECLSSEIHGGGNDHGVVGPSSPQVPPVLRPVAGGGDDNHYIYLCLKSILFLLMIVFVNVYRCNCVTFMMRGLFHNYKRLLLPPFLIN</sequence>
<dbReference type="AlphaFoldDB" id="A0AAV0CFY2"/>
<evidence type="ECO:0000256" key="4">
    <source>
        <dbReference type="ARBA" id="ARBA00022840"/>
    </source>
</evidence>
<keyword evidence="7" id="KW-0812">Transmembrane</keyword>
<keyword evidence="4 5" id="KW-0067">ATP-binding</keyword>
<evidence type="ECO:0000256" key="5">
    <source>
        <dbReference type="PROSITE-ProRule" id="PRU10141"/>
    </source>
</evidence>
<dbReference type="InterPro" id="IPR011009">
    <property type="entry name" value="Kinase-like_dom_sf"/>
</dbReference>
<dbReference type="GO" id="GO:0007165">
    <property type="term" value="P:signal transduction"/>
    <property type="evidence" value="ECO:0007669"/>
    <property type="project" value="TreeGrafter"/>
</dbReference>
<dbReference type="CDD" id="cd06606">
    <property type="entry name" value="STKc_MAPKKK"/>
    <property type="match status" value="1"/>
</dbReference>
<feature type="transmembrane region" description="Helical" evidence="7">
    <location>
        <begin position="405"/>
        <end position="425"/>
    </location>
</feature>
<name>A0AAV0CFY2_9ASTE</name>
<accession>A0AAV0CFY2</accession>
<dbReference type="SUPFAM" id="SSF56112">
    <property type="entry name" value="Protein kinase-like (PK-like)"/>
    <property type="match status" value="1"/>
</dbReference>
<dbReference type="Gene3D" id="1.10.510.10">
    <property type="entry name" value="Transferase(Phosphotransferase) domain 1"/>
    <property type="match status" value="1"/>
</dbReference>
<dbReference type="EMBL" id="CAMAPF010000028">
    <property type="protein sequence ID" value="CAH9075240.1"/>
    <property type="molecule type" value="Genomic_DNA"/>
</dbReference>
<keyword evidence="6" id="KW-0723">Serine/threonine-protein kinase</keyword>
<reference evidence="9" key="1">
    <citation type="submission" date="2022-07" db="EMBL/GenBank/DDBJ databases">
        <authorList>
            <person name="Macas J."/>
            <person name="Novak P."/>
            <person name="Neumann P."/>
        </authorList>
    </citation>
    <scope>NUCLEOTIDE SEQUENCE</scope>
</reference>
<comment type="similarity">
    <text evidence="6">Belongs to the protein kinase superfamily.</text>
</comment>
<evidence type="ECO:0000256" key="7">
    <source>
        <dbReference type="SAM" id="Phobius"/>
    </source>
</evidence>
<dbReference type="InterPro" id="IPR017441">
    <property type="entry name" value="Protein_kinase_ATP_BS"/>
</dbReference>
<dbReference type="PANTHER" id="PTHR48011">
    <property type="entry name" value="CCR4-NOT TRANSCRIPTIONAL COMPLEX SUBUNIT CAF120-RELATED"/>
    <property type="match status" value="1"/>
</dbReference>
<dbReference type="GO" id="GO:0004674">
    <property type="term" value="F:protein serine/threonine kinase activity"/>
    <property type="evidence" value="ECO:0007669"/>
    <property type="project" value="UniProtKB-KW"/>
</dbReference>
<keyword evidence="3" id="KW-0418">Kinase</keyword>
<evidence type="ECO:0000313" key="10">
    <source>
        <dbReference type="Proteomes" id="UP001152523"/>
    </source>
</evidence>
<dbReference type="Proteomes" id="UP001152523">
    <property type="component" value="Unassembled WGS sequence"/>
</dbReference>
<keyword evidence="7" id="KW-0472">Membrane</keyword>
<evidence type="ECO:0000259" key="8">
    <source>
        <dbReference type="PROSITE" id="PS50011"/>
    </source>
</evidence>
<comment type="caution">
    <text evidence="9">The sequence shown here is derived from an EMBL/GenBank/DDBJ whole genome shotgun (WGS) entry which is preliminary data.</text>
</comment>
<dbReference type="InterPro" id="IPR000719">
    <property type="entry name" value="Prot_kinase_dom"/>
</dbReference>
<organism evidence="9 10">
    <name type="scientific">Cuscuta epithymum</name>
    <dbReference type="NCBI Taxonomy" id="186058"/>
    <lineage>
        <taxon>Eukaryota</taxon>
        <taxon>Viridiplantae</taxon>
        <taxon>Streptophyta</taxon>
        <taxon>Embryophyta</taxon>
        <taxon>Tracheophyta</taxon>
        <taxon>Spermatophyta</taxon>
        <taxon>Magnoliopsida</taxon>
        <taxon>eudicotyledons</taxon>
        <taxon>Gunneridae</taxon>
        <taxon>Pentapetalae</taxon>
        <taxon>asterids</taxon>
        <taxon>lamiids</taxon>
        <taxon>Solanales</taxon>
        <taxon>Convolvulaceae</taxon>
        <taxon>Cuscuteae</taxon>
        <taxon>Cuscuta</taxon>
        <taxon>Cuscuta subgen. Cuscuta</taxon>
    </lineage>
</organism>
<proteinExistence type="inferred from homology"/>
<dbReference type="PANTHER" id="PTHR48011:SF7">
    <property type="entry name" value="F10K1.14 PROTEIN"/>
    <property type="match status" value="1"/>
</dbReference>
<dbReference type="PROSITE" id="PS00107">
    <property type="entry name" value="PROTEIN_KINASE_ATP"/>
    <property type="match status" value="1"/>
</dbReference>
<dbReference type="PROSITE" id="PS00108">
    <property type="entry name" value="PROTEIN_KINASE_ST"/>
    <property type="match status" value="1"/>
</dbReference>
<keyword evidence="2 5" id="KW-0547">Nucleotide-binding</keyword>
<evidence type="ECO:0000256" key="6">
    <source>
        <dbReference type="RuleBase" id="RU000304"/>
    </source>
</evidence>
<dbReference type="InterPro" id="IPR052751">
    <property type="entry name" value="Plant_MAPKKK"/>
</dbReference>
<evidence type="ECO:0000313" key="9">
    <source>
        <dbReference type="EMBL" id="CAH9075240.1"/>
    </source>
</evidence>
<dbReference type="PROSITE" id="PS50011">
    <property type="entry name" value="PROTEIN_KINASE_DOM"/>
    <property type="match status" value="1"/>
</dbReference>
<dbReference type="GO" id="GO:0005524">
    <property type="term" value="F:ATP binding"/>
    <property type="evidence" value="ECO:0007669"/>
    <property type="project" value="UniProtKB-UniRule"/>
</dbReference>
<protein>
    <recommendedName>
        <fullName evidence="8">Protein kinase domain-containing protein</fullName>
    </recommendedName>
</protein>
<keyword evidence="7" id="KW-1133">Transmembrane helix</keyword>
<dbReference type="SMART" id="SM00220">
    <property type="entry name" value="S_TKc"/>
    <property type="match status" value="1"/>
</dbReference>
<keyword evidence="10" id="KW-1185">Reference proteome</keyword>
<feature type="domain" description="Protein kinase" evidence="8">
    <location>
        <begin position="9"/>
        <end position="259"/>
    </location>
</feature>